<dbReference type="OrthoDB" id="2906425at2759"/>
<accession>A0A2P8A5M6</accession>
<dbReference type="PANTHER" id="PTHR21310:SF15">
    <property type="entry name" value="AMINOGLYCOSIDE PHOSPHOTRANSFERASE DOMAIN-CONTAINING PROTEIN"/>
    <property type="match status" value="1"/>
</dbReference>
<dbReference type="Gene3D" id="3.30.200.20">
    <property type="entry name" value="Phosphorylase Kinase, domain 1"/>
    <property type="match status" value="1"/>
</dbReference>
<keyword evidence="3" id="KW-1185">Reference proteome</keyword>
<dbReference type="Proteomes" id="UP000243723">
    <property type="component" value="Unassembled WGS sequence"/>
</dbReference>
<proteinExistence type="predicted"/>
<evidence type="ECO:0000259" key="1">
    <source>
        <dbReference type="Pfam" id="PF01636"/>
    </source>
</evidence>
<dbReference type="EMBL" id="NHZQ01000066">
    <property type="protein sequence ID" value="PSK55759.1"/>
    <property type="molecule type" value="Genomic_DNA"/>
</dbReference>
<gene>
    <name evidence="2" type="ORF">B9Z65_4637</name>
</gene>
<protein>
    <submittedName>
        <fullName evidence="2">Transcription factor RAX1</fullName>
    </submittedName>
</protein>
<organism evidence="2 3">
    <name type="scientific">Elsinoe australis</name>
    <dbReference type="NCBI Taxonomy" id="40998"/>
    <lineage>
        <taxon>Eukaryota</taxon>
        <taxon>Fungi</taxon>
        <taxon>Dikarya</taxon>
        <taxon>Ascomycota</taxon>
        <taxon>Pezizomycotina</taxon>
        <taxon>Dothideomycetes</taxon>
        <taxon>Dothideomycetidae</taxon>
        <taxon>Myriangiales</taxon>
        <taxon>Elsinoaceae</taxon>
        <taxon>Elsinoe</taxon>
    </lineage>
</organism>
<feature type="domain" description="Aminoglycoside phosphotransferase" evidence="1">
    <location>
        <begin position="151"/>
        <end position="197"/>
    </location>
</feature>
<dbReference type="Pfam" id="PF01636">
    <property type="entry name" value="APH"/>
    <property type="match status" value="1"/>
</dbReference>
<comment type="caution">
    <text evidence="2">The sequence shown here is derived from an EMBL/GenBank/DDBJ whole genome shotgun (WGS) entry which is preliminary data.</text>
</comment>
<dbReference type="STRING" id="40998.A0A2P8A5M6"/>
<dbReference type="PANTHER" id="PTHR21310">
    <property type="entry name" value="AMINOGLYCOSIDE PHOSPHOTRANSFERASE-RELATED-RELATED"/>
    <property type="match status" value="1"/>
</dbReference>
<dbReference type="InterPro" id="IPR011009">
    <property type="entry name" value="Kinase-like_dom_sf"/>
</dbReference>
<evidence type="ECO:0000313" key="2">
    <source>
        <dbReference type="EMBL" id="PSK55759.1"/>
    </source>
</evidence>
<dbReference type="CDD" id="cd05120">
    <property type="entry name" value="APH_ChoK_like"/>
    <property type="match status" value="1"/>
</dbReference>
<dbReference type="AlphaFoldDB" id="A0A2P8A5M6"/>
<sequence length="242" mass="27347">MSTGTEPGCFAVTLERKYFRRGNAFIKRSLRPREFCTGYKGLHVPRSGNERLKNEGDCMRYVQQPTDVPVPKLYCDFEDDGAYYLIMEYVQGVGMNELSQEQKVVVKTELQHHLNTLHSLKYDRIGGPGGLVIPPYRVTLHTDNDTWTPVPSQDEELVFCHNDLSQPNVVVDSESLKINAILDWEYAGFYPAFFECAFYERLGSSAAVKGESDDSRKLLEYMLEKQAVPTGVDVDGRAEAGT</sequence>
<dbReference type="Gene3D" id="3.90.1200.10">
    <property type="match status" value="1"/>
</dbReference>
<evidence type="ECO:0000313" key="3">
    <source>
        <dbReference type="Proteomes" id="UP000243723"/>
    </source>
</evidence>
<dbReference type="InterPro" id="IPR051678">
    <property type="entry name" value="AGP_Transferase"/>
</dbReference>
<dbReference type="SUPFAM" id="SSF56112">
    <property type="entry name" value="Protein kinase-like (PK-like)"/>
    <property type="match status" value="1"/>
</dbReference>
<name>A0A2P8A5M6_9PEZI</name>
<dbReference type="InterPro" id="IPR002575">
    <property type="entry name" value="Aminoglycoside_PTrfase"/>
</dbReference>
<reference evidence="2 3" key="1">
    <citation type="submission" date="2017-05" db="EMBL/GenBank/DDBJ databases">
        <title>Draft genome sequence of Elsinoe australis.</title>
        <authorList>
            <person name="Cheng Q."/>
        </authorList>
    </citation>
    <scope>NUCLEOTIDE SEQUENCE [LARGE SCALE GENOMIC DNA]</scope>
    <source>
        <strain evidence="2 3">NL1</strain>
    </source>
</reference>